<keyword evidence="2" id="KW-1185">Reference proteome</keyword>
<proteinExistence type="predicted"/>
<name>A0AAV1MAA4_9NEOP</name>
<evidence type="ECO:0000313" key="1">
    <source>
        <dbReference type="EMBL" id="CAK1603199.1"/>
    </source>
</evidence>
<dbReference type="EMBL" id="CAVLGL010000148">
    <property type="protein sequence ID" value="CAK1603199.1"/>
    <property type="molecule type" value="Genomic_DNA"/>
</dbReference>
<accession>A0AAV1MAA4</accession>
<dbReference type="AlphaFoldDB" id="A0AAV1MAA4"/>
<evidence type="ECO:0000313" key="2">
    <source>
        <dbReference type="Proteomes" id="UP001314205"/>
    </source>
</evidence>
<dbReference type="PANTHER" id="PTHR33939:SF1">
    <property type="entry name" value="DUF4371 DOMAIN-CONTAINING PROTEIN"/>
    <property type="match status" value="1"/>
</dbReference>
<protein>
    <recommendedName>
        <fullName evidence="3">Tc1-like transposase DDE domain-containing protein</fullName>
    </recommendedName>
</protein>
<dbReference type="PANTHER" id="PTHR33939">
    <property type="entry name" value="PROTEIN CBG22215"/>
    <property type="match status" value="1"/>
</dbReference>
<dbReference type="Gene3D" id="3.30.420.10">
    <property type="entry name" value="Ribonuclease H-like superfamily/Ribonuclease H"/>
    <property type="match status" value="1"/>
</dbReference>
<dbReference type="InterPro" id="IPR036397">
    <property type="entry name" value="RNaseH_sf"/>
</dbReference>
<sequence length="140" mass="16257">MHESYKVTKCCQSINISDVQQDVSKWKRWIIVHTGSENDFVPNELLIFTGKNKQDDYHSEMYAHNFTKRVTEKLVPNITEPSIIVMDNAPYHSIITNKAPTSALKVDEIKLWLLENNIPFDDTLWTPSLLMLVKKHKPDC</sequence>
<comment type="caution">
    <text evidence="1">The sequence shown here is derived from an EMBL/GenBank/DDBJ whole genome shotgun (WGS) entry which is preliminary data.</text>
</comment>
<organism evidence="1 2">
    <name type="scientific">Parnassius mnemosyne</name>
    <name type="common">clouded apollo</name>
    <dbReference type="NCBI Taxonomy" id="213953"/>
    <lineage>
        <taxon>Eukaryota</taxon>
        <taxon>Metazoa</taxon>
        <taxon>Ecdysozoa</taxon>
        <taxon>Arthropoda</taxon>
        <taxon>Hexapoda</taxon>
        <taxon>Insecta</taxon>
        <taxon>Pterygota</taxon>
        <taxon>Neoptera</taxon>
        <taxon>Endopterygota</taxon>
        <taxon>Lepidoptera</taxon>
        <taxon>Glossata</taxon>
        <taxon>Ditrysia</taxon>
        <taxon>Papilionoidea</taxon>
        <taxon>Papilionidae</taxon>
        <taxon>Parnassiinae</taxon>
        <taxon>Parnassini</taxon>
        <taxon>Parnassius</taxon>
        <taxon>Driopa</taxon>
    </lineage>
</organism>
<dbReference type="GO" id="GO:0003676">
    <property type="term" value="F:nucleic acid binding"/>
    <property type="evidence" value="ECO:0007669"/>
    <property type="project" value="InterPro"/>
</dbReference>
<dbReference type="Proteomes" id="UP001314205">
    <property type="component" value="Unassembled WGS sequence"/>
</dbReference>
<reference evidence="1 2" key="1">
    <citation type="submission" date="2023-11" db="EMBL/GenBank/DDBJ databases">
        <authorList>
            <person name="Hedman E."/>
            <person name="Englund M."/>
            <person name="Stromberg M."/>
            <person name="Nyberg Akerstrom W."/>
            <person name="Nylinder S."/>
            <person name="Jareborg N."/>
            <person name="Kallberg Y."/>
            <person name="Kronander E."/>
        </authorList>
    </citation>
    <scope>NUCLEOTIDE SEQUENCE [LARGE SCALE GENOMIC DNA]</scope>
</reference>
<evidence type="ECO:0008006" key="3">
    <source>
        <dbReference type="Google" id="ProtNLM"/>
    </source>
</evidence>
<gene>
    <name evidence="1" type="ORF">PARMNEM_LOCUS21605</name>
</gene>